<evidence type="ECO:0000259" key="1">
    <source>
        <dbReference type="PROSITE" id="PS50943"/>
    </source>
</evidence>
<reference evidence="2 3" key="1">
    <citation type="submission" date="2018-09" db="EMBL/GenBank/DDBJ databases">
        <title>YIM 75507 draft genome.</title>
        <authorList>
            <person name="Tang S."/>
            <person name="Feng Y."/>
        </authorList>
    </citation>
    <scope>NUCLEOTIDE SEQUENCE [LARGE SCALE GENOMIC DNA]</scope>
    <source>
        <strain evidence="2 3">YIM 75507</strain>
    </source>
</reference>
<dbReference type="Pfam" id="PF13560">
    <property type="entry name" value="HTH_31"/>
    <property type="match status" value="1"/>
</dbReference>
<dbReference type="PROSITE" id="PS50943">
    <property type="entry name" value="HTH_CROC1"/>
    <property type="match status" value="1"/>
</dbReference>
<proteinExistence type="predicted"/>
<dbReference type="Pfam" id="PF17765">
    <property type="entry name" value="MLTR_LBD"/>
    <property type="match status" value="1"/>
</dbReference>
<dbReference type="SMART" id="SM00530">
    <property type="entry name" value="HTH_XRE"/>
    <property type="match status" value="1"/>
</dbReference>
<evidence type="ECO:0000313" key="3">
    <source>
        <dbReference type="Proteomes" id="UP000265768"/>
    </source>
</evidence>
<dbReference type="Gene3D" id="3.30.450.180">
    <property type="match status" value="1"/>
</dbReference>
<feature type="domain" description="HTH cro/C1-type" evidence="1">
    <location>
        <begin position="38"/>
        <end position="82"/>
    </location>
</feature>
<sequence>MTLDDPREELAAFLRHRRAQVSPEQVGLPRSGGRRVPGLRREELAIVAGVSPDHYQRIEQGRVRPSAQVLDAIATALALDDVERAHLHTLAENLRAPLAIRPGARRSDPKMRGLKDLLESFSGPAFALNHCRDVLAWNRLGAALVTDFASLPAQDRNMVWLMLTDPRMRDLYADWRTGAQEQVAMLRRAGGQHPGDPRIERLVGRLGTASPEFVQWWPDRRVHEKTAGTKTLNHPVIGPITLDFHVLRPAATPDIELFVYYPTTPEARNLLLELARRSPTASRAPAP</sequence>
<dbReference type="EMBL" id="QZEY01000020">
    <property type="protein sequence ID" value="RJL23058.1"/>
    <property type="molecule type" value="Genomic_DNA"/>
</dbReference>
<dbReference type="InterPro" id="IPR010982">
    <property type="entry name" value="Lambda_DNA-bd_dom_sf"/>
</dbReference>
<comment type="caution">
    <text evidence="2">The sequence shown here is derived from an EMBL/GenBank/DDBJ whole genome shotgun (WGS) entry which is preliminary data.</text>
</comment>
<dbReference type="RefSeq" id="WP_119930756.1">
    <property type="nucleotide sequence ID" value="NZ_QZEY01000020.1"/>
</dbReference>
<dbReference type="SUPFAM" id="SSF47413">
    <property type="entry name" value="lambda repressor-like DNA-binding domains"/>
    <property type="match status" value="1"/>
</dbReference>
<dbReference type="GO" id="GO:0003677">
    <property type="term" value="F:DNA binding"/>
    <property type="evidence" value="ECO:0007669"/>
    <property type="project" value="InterPro"/>
</dbReference>
<name>A0A3A4ANZ4_9ACTN</name>
<dbReference type="OrthoDB" id="4336585at2"/>
<dbReference type="CDD" id="cd00093">
    <property type="entry name" value="HTH_XRE"/>
    <property type="match status" value="1"/>
</dbReference>
<keyword evidence="3" id="KW-1185">Reference proteome</keyword>
<dbReference type="Gene3D" id="1.10.260.40">
    <property type="entry name" value="lambda repressor-like DNA-binding domains"/>
    <property type="match status" value="1"/>
</dbReference>
<dbReference type="PANTHER" id="PTHR35010">
    <property type="entry name" value="BLL4672 PROTEIN-RELATED"/>
    <property type="match status" value="1"/>
</dbReference>
<dbReference type="AlphaFoldDB" id="A0A3A4ANZ4"/>
<dbReference type="PANTHER" id="PTHR35010:SF2">
    <property type="entry name" value="BLL4672 PROTEIN"/>
    <property type="match status" value="1"/>
</dbReference>
<evidence type="ECO:0000313" key="2">
    <source>
        <dbReference type="EMBL" id="RJL23058.1"/>
    </source>
</evidence>
<gene>
    <name evidence="2" type="ORF">D5H75_34370</name>
</gene>
<organism evidence="2 3">
    <name type="scientific">Bailinhaonella thermotolerans</name>
    <dbReference type="NCBI Taxonomy" id="1070861"/>
    <lineage>
        <taxon>Bacteria</taxon>
        <taxon>Bacillati</taxon>
        <taxon>Actinomycetota</taxon>
        <taxon>Actinomycetes</taxon>
        <taxon>Streptosporangiales</taxon>
        <taxon>Streptosporangiaceae</taxon>
        <taxon>Bailinhaonella</taxon>
    </lineage>
</organism>
<dbReference type="InterPro" id="IPR001387">
    <property type="entry name" value="Cro/C1-type_HTH"/>
</dbReference>
<protein>
    <submittedName>
        <fullName evidence="2">XRE family transcriptional regulator</fullName>
    </submittedName>
</protein>
<dbReference type="InterPro" id="IPR041413">
    <property type="entry name" value="MLTR_LBD"/>
</dbReference>
<dbReference type="Proteomes" id="UP000265768">
    <property type="component" value="Unassembled WGS sequence"/>
</dbReference>
<accession>A0A3A4ANZ4</accession>